<accession>A0AAU9UP88</accession>
<sequence length="303" mass="35196">MKVLNEWFFDAQWGKIALISWGNQKGMPVLLVHGRQDSAATFLPLLEYLPDDHYYVALDMPGHGKSDQLPIGITLSRFFGVYVMDLTIQHLKWTEFICIGHSMGAGHTIFYNALNPGKIKKMILIEAGPALQQYFVDDMRELYSSYEGYYKNYVKNNTHDRVYTMSEALKSVMRARGMTKEQAKVILSRNLRKIGEDQYKLSWDRRLNNYALMYFTPEYCYKIFTKYSPPTLYIIADQSRRHAVTKGRLVADELILKISKNMKNFNIIHVDGGHDVHFTNPERISGYVSEFLNKNFEKTKSKI</sequence>
<dbReference type="GO" id="GO:0016020">
    <property type="term" value="C:membrane"/>
    <property type="evidence" value="ECO:0007669"/>
    <property type="project" value="TreeGrafter"/>
</dbReference>
<dbReference type="Proteomes" id="UP001153954">
    <property type="component" value="Unassembled WGS sequence"/>
</dbReference>
<evidence type="ECO:0000313" key="3">
    <source>
        <dbReference type="Proteomes" id="UP001153954"/>
    </source>
</evidence>
<keyword evidence="3" id="KW-1185">Reference proteome</keyword>
<organism evidence="2 3">
    <name type="scientific">Euphydryas editha</name>
    <name type="common">Edith's checkerspot</name>
    <dbReference type="NCBI Taxonomy" id="104508"/>
    <lineage>
        <taxon>Eukaryota</taxon>
        <taxon>Metazoa</taxon>
        <taxon>Ecdysozoa</taxon>
        <taxon>Arthropoda</taxon>
        <taxon>Hexapoda</taxon>
        <taxon>Insecta</taxon>
        <taxon>Pterygota</taxon>
        <taxon>Neoptera</taxon>
        <taxon>Endopterygota</taxon>
        <taxon>Lepidoptera</taxon>
        <taxon>Glossata</taxon>
        <taxon>Ditrysia</taxon>
        <taxon>Papilionoidea</taxon>
        <taxon>Nymphalidae</taxon>
        <taxon>Nymphalinae</taxon>
        <taxon>Euphydryas</taxon>
    </lineage>
</organism>
<dbReference type="InterPro" id="IPR000073">
    <property type="entry name" value="AB_hydrolase_1"/>
</dbReference>
<reference evidence="2" key="1">
    <citation type="submission" date="2022-03" db="EMBL/GenBank/DDBJ databases">
        <authorList>
            <person name="Tunstrom K."/>
        </authorList>
    </citation>
    <scope>NUCLEOTIDE SEQUENCE</scope>
</reference>
<dbReference type="Gene3D" id="3.40.50.1820">
    <property type="entry name" value="alpha/beta hydrolase"/>
    <property type="match status" value="1"/>
</dbReference>
<name>A0AAU9UP88_EUPED</name>
<protein>
    <recommendedName>
        <fullName evidence="1">AB hydrolase-1 domain-containing protein</fullName>
    </recommendedName>
</protein>
<dbReference type="PANTHER" id="PTHR43798">
    <property type="entry name" value="MONOACYLGLYCEROL LIPASE"/>
    <property type="match status" value="1"/>
</dbReference>
<gene>
    <name evidence="2" type="ORF">EEDITHA_LOCUS16193</name>
</gene>
<evidence type="ECO:0000259" key="1">
    <source>
        <dbReference type="Pfam" id="PF00561"/>
    </source>
</evidence>
<dbReference type="Pfam" id="PF00561">
    <property type="entry name" value="Abhydrolase_1"/>
    <property type="match status" value="1"/>
</dbReference>
<dbReference type="AlphaFoldDB" id="A0AAU9UP88"/>
<proteinExistence type="predicted"/>
<evidence type="ECO:0000313" key="2">
    <source>
        <dbReference type="EMBL" id="CAH2101434.1"/>
    </source>
</evidence>
<feature type="domain" description="AB hydrolase-1" evidence="1">
    <location>
        <begin position="28"/>
        <end position="281"/>
    </location>
</feature>
<dbReference type="InterPro" id="IPR029058">
    <property type="entry name" value="AB_hydrolase_fold"/>
</dbReference>
<dbReference type="PANTHER" id="PTHR43798:SF33">
    <property type="entry name" value="HYDROLASE, PUTATIVE (AFU_ORTHOLOGUE AFUA_2G14860)-RELATED"/>
    <property type="match status" value="1"/>
</dbReference>
<dbReference type="SUPFAM" id="SSF53474">
    <property type="entry name" value="alpha/beta-Hydrolases"/>
    <property type="match status" value="1"/>
</dbReference>
<comment type="caution">
    <text evidence="2">The sequence shown here is derived from an EMBL/GenBank/DDBJ whole genome shotgun (WGS) entry which is preliminary data.</text>
</comment>
<dbReference type="InterPro" id="IPR050266">
    <property type="entry name" value="AB_hydrolase_sf"/>
</dbReference>
<dbReference type="EMBL" id="CAKOGL010000023">
    <property type="protein sequence ID" value="CAH2101434.1"/>
    <property type="molecule type" value="Genomic_DNA"/>
</dbReference>